<feature type="transmembrane region" description="Helical" evidence="14">
    <location>
        <begin position="99"/>
        <end position="123"/>
    </location>
</feature>
<dbReference type="InterPro" id="IPR016483">
    <property type="entry name" value="UCP006404_Pept_M50_CBS"/>
</dbReference>
<feature type="binding site" evidence="16">
    <location>
        <position position="155"/>
    </location>
    <ligand>
        <name>Zn(2+)</name>
        <dbReference type="ChEBI" id="CHEBI:29105"/>
        <note>catalytic</note>
    </ligand>
</feature>
<comment type="caution">
    <text evidence="18">The sequence shown here is derived from an EMBL/GenBank/DDBJ whole genome shotgun (WGS) entry which is preliminary data.</text>
</comment>
<keyword evidence="11 14" id="KW-0482">Metalloprotease</keyword>
<dbReference type="OrthoDB" id="9781963at2"/>
<comment type="similarity">
    <text evidence="2 14">Belongs to the peptidase M50B family.</text>
</comment>
<feature type="domain" description="Peptidase M50" evidence="17">
    <location>
        <begin position="133"/>
        <end position="189"/>
    </location>
</feature>
<evidence type="ECO:0000256" key="11">
    <source>
        <dbReference type="ARBA" id="ARBA00023049"/>
    </source>
</evidence>
<evidence type="ECO:0000256" key="7">
    <source>
        <dbReference type="ARBA" id="ARBA00022737"/>
    </source>
</evidence>
<dbReference type="Pfam" id="PF02163">
    <property type="entry name" value="Peptidase_M50"/>
    <property type="match status" value="2"/>
</dbReference>
<dbReference type="CDD" id="cd06164">
    <property type="entry name" value="S2P-M50_SpoIVFB_CBS"/>
    <property type="match status" value="1"/>
</dbReference>
<feature type="transmembrane region" description="Helical" evidence="14">
    <location>
        <begin position="135"/>
        <end position="154"/>
    </location>
</feature>
<dbReference type="InterPro" id="IPR008915">
    <property type="entry name" value="Peptidase_M50"/>
</dbReference>
<evidence type="ECO:0000256" key="8">
    <source>
        <dbReference type="ARBA" id="ARBA00022801"/>
    </source>
</evidence>
<dbReference type="Gene3D" id="3.10.580.10">
    <property type="entry name" value="CBS-domain"/>
    <property type="match status" value="1"/>
</dbReference>
<keyword evidence="10 14" id="KW-1133">Transmembrane helix</keyword>
<evidence type="ECO:0000256" key="10">
    <source>
        <dbReference type="ARBA" id="ARBA00022989"/>
    </source>
</evidence>
<feature type="binding site" evidence="16">
    <location>
        <position position="63"/>
    </location>
    <ligand>
        <name>Zn(2+)</name>
        <dbReference type="ChEBI" id="CHEBI:29105"/>
        <note>catalytic</note>
    </ligand>
</feature>
<evidence type="ECO:0000256" key="3">
    <source>
        <dbReference type="ARBA" id="ARBA00022475"/>
    </source>
</evidence>
<evidence type="ECO:0000259" key="17">
    <source>
        <dbReference type="Pfam" id="PF02163"/>
    </source>
</evidence>
<evidence type="ECO:0000313" key="19">
    <source>
        <dbReference type="Proteomes" id="UP000251891"/>
    </source>
</evidence>
<keyword evidence="9 14" id="KW-0862">Zinc</keyword>
<name>A0A365H4Y8_9ACTN</name>
<comment type="subcellular location">
    <subcellularLocation>
        <location evidence="1 14">Cell membrane</location>
        <topology evidence="1 14">Multi-pass membrane protein</topology>
    </subcellularLocation>
</comment>
<evidence type="ECO:0000256" key="5">
    <source>
        <dbReference type="ARBA" id="ARBA00022692"/>
    </source>
</evidence>
<keyword evidence="13 14" id="KW-0472">Membrane</keyword>
<keyword evidence="8 14" id="KW-0378">Hydrolase</keyword>
<sequence>MLVGRPFGIPVYVSPSWFLVAFLITVLFEYQVRDVASAPFSHLIAFAYAVLLYASVFVHELSHAVTARAMGLPVRAVTLHILGGDTAIERESPTPGRDFLIAFAGPVVNLVLAAIGLLVHLLVPLPPVARLLVDALTIANLLVGLFNLLPGLPLDGGRLVRAAVWKITGRARDGTIVAGWVGRGVALLTLAGGALLASQRTTGGGYGWLALLWSALIASFIWVGASSAIQNERLRERIPLLNARRLARRATLVPGDTPLAEAIRRAQADGSGALVIADHDGTPTALVSEQAVHAVPEQRRPWTLTSEISRSLTPGLTLDADLAGEDLLQAVQQVQATEYLLVEPDGRIYGVLSLGDLDREFSGA</sequence>
<accession>A0A365H4Y8</accession>
<feature type="transmembrane region" description="Helical" evidence="14">
    <location>
        <begin position="208"/>
        <end position="229"/>
    </location>
</feature>
<comment type="cofactor">
    <cofactor evidence="14 16">
        <name>Zn(2+)</name>
        <dbReference type="ChEBI" id="CHEBI:29105"/>
    </cofactor>
    <text evidence="14 16">Binds 1 zinc ion per subunit.</text>
</comment>
<evidence type="ECO:0000256" key="1">
    <source>
        <dbReference type="ARBA" id="ARBA00004651"/>
    </source>
</evidence>
<evidence type="ECO:0000256" key="14">
    <source>
        <dbReference type="PIRNR" id="PIRNR006404"/>
    </source>
</evidence>
<dbReference type="SUPFAM" id="SSF54631">
    <property type="entry name" value="CBS-domain pair"/>
    <property type="match status" value="1"/>
</dbReference>
<feature type="active site" evidence="15">
    <location>
        <position position="60"/>
    </location>
</feature>
<evidence type="ECO:0000256" key="4">
    <source>
        <dbReference type="ARBA" id="ARBA00022670"/>
    </source>
</evidence>
<dbReference type="PIRSF" id="PIRSF006404">
    <property type="entry name" value="UCP006404_Pept_M50_CBS"/>
    <property type="match status" value="1"/>
</dbReference>
<evidence type="ECO:0000256" key="13">
    <source>
        <dbReference type="ARBA" id="ARBA00023136"/>
    </source>
</evidence>
<evidence type="ECO:0000313" key="18">
    <source>
        <dbReference type="EMBL" id="RAY14174.1"/>
    </source>
</evidence>
<evidence type="ECO:0000256" key="2">
    <source>
        <dbReference type="ARBA" id="ARBA00007931"/>
    </source>
</evidence>
<dbReference type="GO" id="GO:0046872">
    <property type="term" value="F:metal ion binding"/>
    <property type="evidence" value="ECO:0007669"/>
    <property type="project" value="UniProtKB-UniRule"/>
</dbReference>
<keyword evidence="6 14" id="KW-0479">Metal-binding</keyword>
<keyword evidence="3 14" id="KW-1003">Cell membrane</keyword>
<dbReference type="PANTHER" id="PTHR39188">
    <property type="entry name" value="MEMBRANE-ASSOCIATED ZINC METALLOPROTEASE M50B"/>
    <property type="match status" value="1"/>
</dbReference>
<dbReference type="PANTHER" id="PTHR39188:SF3">
    <property type="entry name" value="STAGE IV SPORULATION PROTEIN FB"/>
    <property type="match status" value="1"/>
</dbReference>
<dbReference type="GO" id="GO:0008237">
    <property type="term" value="F:metallopeptidase activity"/>
    <property type="evidence" value="ECO:0007669"/>
    <property type="project" value="UniProtKB-UniRule"/>
</dbReference>
<evidence type="ECO:0000256" key="12">
    <source>
        <dbReference type="ARBA" id="ARBA00023122"/>
    </source>
</evidence>
<keyword evidence="19" id="KW-1185">Reference proteome</keyword>
<feature type="transmembrane region" description="Helical" evidence="14">
    <location>
        <begin position="175"/>
        <end position="196"/>
    </location>
</feature>
<keyword evidence="7" id="KW-0677">Repeat</keyword>
<feature type="transmembrane region" description="Helical" evidence="14">
    <location>
        <begin position="7"/>
        <end position="28"/>
    </location>
</feature>
<evidence type="ECO:0000256" key="6">
    <source>
        <dbReference type="ARBA" id="ARBA00022723"/>
    </source>
</evidence>
<feature type="binding site" evidence="16">
    <location>
        <position position="59"/>
    </location>
    <ligand>
        <name>Zn(2+)</name>
        <dbReference type="ChEBI" id="CHEBI:29105"/>
        <note>catalytic</note>
    </ligand>
</feature>
<protein>
    <recommendedName>
        <fullName evidence="14">Zinc metalloprotease</fullName>
    </recommendedName>
</protein>
<keyword evidence="12" id="KW-0129">CBS domain</keyword>
<proteinExistence type="inferred from homology"/>
<dbReference type="GO" id="GO:0005886">
    <property type="term" value="C:plasma membrane"/>
    <property type="evidence" value="ECO:0007669"/>
    <property type="project" value="UniProtKB-SubCell"/>
</dbReference>
<dbReference type="GO" id="GO:0006508">
    <property type="term" value="P:proteolysis"/>
    <property type="evidence" value="ECO:0007669"/>
    <property type="project" value="UniProtKB-KW"/>
</dbReference>
<evidence type="ECO:0000256" key="16">
    <source>
        <dbReference type="PIRSR" id="PIRSR006404-2"/>
    </source>
</evidence>
<feature type="transmembrane region" description="Helical" evidence="14">
    <location>
        <begin position="40"/>
        <end position="58"/>
    </location>
</feature>
<evidence type="ECO:0000256" key="15">
    <source>
        <dbReference type="PIRSR" id="PIRSR006404-1"/>
    </source>
</evidence>
<dbReference type="Proteomes" id="UP000251891">
    <property type="component" value="Unassembled WGS sequence"/>
</dbReference>
<gene>
    <name evidence="18" type="ORF">DPM19_16945</name>
</gene>
<dbReference type="AlphaFoldDB" id="A0A365H4Y8"/>
<reference evidence="18 19" key="1">
    <citation type="submission" date="2018-06" db="EMBL/GenBank/DDBJ databases">
        <title>Actinomadura craniellae sp. nov. isolated from marine sponge Craniella sp.</title>
        <authorList>
            <person name="Li L."/>
            <person name="Xu Q.H."/>
            <person name="Lin H.W."/>
            <person name="Lu Y.H."/>
        </authorList>
    </citation>
    <scope>NUCLEOTIDE SEQUENCE [LARGE SCALE GENOMIC DNA]</scope>
    <source>
        <strain evidence="18 19">LHW63021</strain>
    </source>
</reference>
<keyword evidence="5 14" id="KW-0812">Transmembrane</keyword>
<organism evidence="18 19">
    <name type="scientific">Actinomadura craniellae</name>
    <dbReference type="NCBI Taxonomy" id="2231787"/>
    <lineage>
        <taxon>Bacteria</taxon>
        <taxon>Bacillati</taxon>
        <taxon>Actinomycetota</taxon>
        <taxon>Actinomycetes</taxon>
        <taxon>Streptosporangiales</taxon>
        <taxon>Thermomonosporaceae</taxon>
        <taxon>Actinomadura</taxon>
    </lineage>
</organism>
<dbReference type="InterPro" id="IPR046342">
    <property type="entry name" value="CBS_dom_sf"/>
</dbReference>
<feature type="domain" description="Peptidase M50" evidence="17">
    <location>
        <begin position="48"/>
        <end position="122"/>
    </location>
</feature>
<keyword evidence="4 14" id="KW-0645">Protease</keyword>
<evidence type="ECO:0000256" key="9">
    <source>
        <dbReference type="ARBA" id="ARBA00022833"/>
    </source>
</evidence>
<dbReference type="EMBL" id="QLYX01000007">
    <property type="protein sequence ID" value="RAY14174.1"/>
    <property type="molecule type" value="Genomic_DNA"/>
</dbReference>